<keyword evidence="6 8" id="KW-0472">Membrane</keyword>
<dbReference type="Proteomes" id="UP001472866">
    <property type="component" value="Chromosome 08"/>
</dbReference>
<keyword evidence="11" id="KW-1185">Reference proteome</keyword>
<keyword evidence="5" id="KW-0534">Nitrate assimilation</keyword>
<feature type="transmembrane region" description="Helical" evidence="8">
    <location>
        <begin position="172"/>
        <end position="194"/>
    </location>
</feature>
<evidence type="ECO:0000256" key="4">
    <source>
        <dbReference type="ARBA" id="ARBA00022989"/>
    </source>
</evidence>
<dbReference type="Pfam" id="PF07690">
    <property type="entry name" value="MFS_1"/>
    <property type="match status" value="1"/>
</dbReference>
<evidence type="ECO:0000256" key="6">
    <source>
        <dbReference type="ARBA" id="ARBA00023136"/>
    </source>
</evidence>
<dbReference type="FunFam" id="1.20.1250.20:FF:000053">
    <property type="entry name" value="Nitrate transporter 2.1"/>
    <property type="match status" value="1"/>
</dbReference>
<dbReference type="Gene3D" id="1.20.1250.20">
    <property type="entry name" value="MFS general substrate transporter like domains"/>
    <property type="match status" value="2"/>
</dbReference>
<evidence type="ECO:0000256" key="7">
    <source>
        <dbReference type="SAM" id="MobiDB-lite"/>
    </source>
</evidence>
<feature type="transmembrane region" description="Helical" evidence="8">
    <location>
        <begin position="107"/>
        <end position="125"/>
    </location>
</feature>
<feature type="region of interest" description="Disordered" evidence="7">
    <location>
        <begin position="483"/>
        <end position="509"/>
    </location>
</feature>
<dbReference type="PANTHER" id="PTHR23515">
    <property type="entry name" value="HIGH-AFFINITY NITRATE TRANSPORTER 2.3"/>
    <property type="match status" value="1"/>
</dbReference>
<keyword evidence="4 8" id="KW-1133">Transmembrane helix</keyword>
<dbReference type="CDD" id="cd17341">
    <property type="entry name" value="MFS_NRT2_like"/>
    <property type="match status" value="1"/>
</dbReference>
<dbReference type="GO" id="GO:1990351">
    <property type="term" value="C:transporter complex"/>
    <property type="evidence" value="ECO:0007669"/>
    <property type="project" value="UniProtKB-ARBA"/>
</dbReference>
<feature type="transmembrane region" description="Helical" evidence="8">
    <location>
        <begin position="45"/>
        <end position="67"/>
    </location>
</feature>
<evidence type="ECO:0000313" key="10">
    <source>
        <dbReference type="EMBL" id="WZN63988.1"/>
    </source>
</evidence>
<feature type="compositionally biased region" description="Basic and acidic residues" evidence="7">
    <location>
        <begin position="491"/>
        <end position="509"/>
    </location>
</feature>
<keyword evidence="3 8" id="KW-0812">Transmembrane</keyword>
<feature type="transmembrane region" description="Helical" evidence="8">
    <location>
        <begin position="289"/>
        <end position="308"/>
    </location>
</feature>
<feature type="transmembrane region" description="Helical" evidence="8">
    <location>
        <begin position="200"/>
        <end position="223"/>
    </location>
</feature>
<evidence type="ECO:0000313" key="11">
    <source>
        <dbReference type="Proteomes" id="UP001472866"/>
    </source>
</evidence>
<dbReference type="InterPro" id="IPR011701">
    <property type="entry name" value="MFS"/>
</dbReference>
<feature type="transmembrane region" description="Helical" evidence="8">
    <location>
        <begin position="259"/>
        <end position="283"/>
    </location>
</feature>
<organism evidence="9">
    <name type="scientific">Chloropicon roscoffensis</name>
    <dbReference type="NCBI Taxonomy" id="1461544"/>
    <lineage>
        <taxon>Eukaryota</taxon>
        <taxon>Viridiplantae</taxon>
        <taxon>Chlorophyta</taxon>
        <taxon>Chloropicophyceae</taxon>
        <taxon>Chloropicales</taxon>
        <taxon>Chloropicaceae</taxon>
        <taxon>Chloropicon</taxon>
    </lineage>
</organism>
<reference evidence="10 11" key="2">
    <citation type="submission" date="2024-03" db="EMBL/GenBank/DDBJ databases">
        <title>Complete genome sequence of the green alga Chloropicon roscoffensis RCC1871.</title>
        <authorList>
            <person name="Lemieux C."/>
            <person name="Pombert J.-F."/>
            <person name="Otis C."/>
            <person name="Turmel M."/>
        </authorList>
    </citation>
    <scope>NUCLEOTIDE SEQUENCE [LARGE SCALE GENOMIC DNA]</scope>
    <source>
        <strain evidence="10 11">RCC1871</strain>
    </source>
</reference>
<feature type="transmembrane region" description="Helical" evidence="8">
    <location>
        <begin position="131"/>
        <end position="152"/>
    </location>
</feature>
<dbReference type="GO" id="GO:0042128">
    <property type="term" value="P:nitrate assimilation"/>
    <property type="evidence" value="ECO:0007669"/>
    <property type="project" value="UniProtKB-KW"/>
</dbReference>
<feature type="transmembrane region" description="Helical" evidence="8">
    <location>
        <begin position="329"/>
        <end position="351"/>
    </location>
</feature>
<evidence type="ECO:0000256" key="5">
    <source>
        <dbReference type="ARBA" id="ARBA00023063"/>
    </source>
</evidence>
<dbReference type="GO" id="GO:0015112">
    <property type="term" value="F:nitrate transmembrane transporter activity"/>
    <property type="evidence" value="ECO:0007669"/>
    <property type="project" value="InterPro"/>
</dbReference>
<protein>
    <submittedName>
        <fullName evidence="10">High affinity nitrate transporter</fullName>
    </submittedName>
</protein>
<dbReference type="SUPFAM" id="SSF103473">
    <property type="entry name" value="MFS general substrate transporter"/>
    <property type="match status" value="1"/>
</dbReference>
<sequence>MNIEKDDVPRDLRGNTFDLPVDTEHKAKKIKLLSMARPHMRAFHLSWMSFFTSFLSTFAAAPMIPVIRNNLDLTKPDLGNAGIAAVTGTIFCRIVMGVVCDTFGPRYGHAFLMLGTAPAVFGMALADGFTSFLLCRFFIGFSLATFVATQFWSSVMFNGKIVGTANATTAGWGNLGGGVTQFLMPVIYTGLLAYGPPFQAWRMAFFVPGSMHIVVGILVLFFAQDLPDGQYRECIKAGEMAKPNSLRIFLQGVKNYRMWCMVATYGFCFGVELTMNNIIAPYLFDQFNLNIQIAGVLGSCFGLMNLFARSLGGLASDITAAKYGMRGRLWALWIMQTVEGALCIVMGRLYMTLPGTLVVMIMFSTVVQMSEGASYAVVPYISKRSLGICSGFIGAGGNAGSSITQAIFFKGAYSTQDGISYMGAMIIGVTLLVIPIYFPMWGGMFCGPKEGVTESDYYLADFTEEEKASGIAASVAKFAKEAASERSASQRPEEMKEKEEKDASPETAV</sequence>
<accession>A0A7S3FNI6</accession>
<comment type="similarity">
    <text evidence="2">Belongs to the major facilitator superfamily. Nitrate/nitrite porter (TC 2.A.1.8) family.</text>
</comment>
<feature type="transmembrane region" description="Helical" evidence="8">
    <location>
        <begin position="79"/>
        <end position="100"/>
    </location>
</feature>
<dbReference type="AlphaFoldDB" id="A0A7S3FNI6"/>
<evidence type="ECO:0000313" key="9">
    <source>
        <dbReference type="EMBL" id="CAE0188674.1"/>
    </source>
</evidence>
<feature type="transmembrane region" description="Helical" evidence="8">
    <location>
        <begin position="357"/>
        <end position="378"/>
    </location>
</feature>
<proteinExistence type="inferred from homology"/>
<dbReference type="InterPro" id="IPR044772">
    <property type="entry name" value="NO3_transporter"/>
</dbReference>
<evidence type="ECO:0000256" key="3">
    <source>
        <dbReference type="ARBA" id="ARBA00022692"/>
    </source>
</evidence>
<evidence type="ECO:0000256" key="1">
    <source>
        <dbReference type="ARBA" id="ARBA00004141"/>
    </source>
</evidence>
<dbReference type="EMBL" id="CP151508">
    <property type="protein sequence ID" value="WZN63988.1"/>
    <property type="molecule type" value="Genomic_DNA"/>
</dbReference>
<dbReference type="GO" id="GO:0016020">
    <property type="term" value="C:membrane"/>
    <property type="evidence" value="ECO:0007669"/>
    <property type="project" value="UniProtKB-SubCell"/>
</dbReference>
<evidence type="ECO:0000256" key="8">
    <source>
        <dbReference type="SAM" id="Phobius"/>
    </source>
</evidence>
<evidence type="ECO:0000256" key="2">
    <source>
        <dbReference type="ARBA" id="ARBA00008432"/>
    </source>
</evidence>
<dbReference type="EMBL" id="HBHZ01002247">
    <property type="protein sequence ID" value="CAE0188674.1"/>
    <property type="molecule type" value="Transcribed_RNA"/>
</dbReference>
<comment type="subcellular location">
    <subcellularLocation>
        <location evidence="1">Membrane</location>
        <topology evidence="1">Multi-pass membrane protein</topology>
    </subcellularLocation>
</comment>
<gene>
    <name evidence="9" type="ORF">CROS1456_LOCUS1743</name>
    <name evidence="10" type="ORF">HKI87_08g55420</name>
</gene>
<name>A0A7S3FNI6_9CHLO</name>
<feature type="transmembrane region" description="Helical" evidence="8">
    <location>
        <begin position="385"/>
        <end position="407"/>
    </location>
</feature>
<reference evidence="9" key="1">
    <citation type="submission" date="2021-01" db="EMBL/GenBank/DDBJ databases">
        <authorList>
            <person name="Corre E."/>
            <person name="Pelletier E."/>
            <person name="Niang G."/>
            <person name="Scheremetjew M."/>
            <person name="Finn R."/>
            <person name="Kale V."/>
            <person name="Holt S."/>
            <person name="Cochrane G."/>
            <person name="Meng A."/>
            <person name="Brown T."/>
            <person name="Cohen L."/>
        </authorList>
    </citation>
    <scope>NUCLEOTIDE SEQUENCE</scope>
    <source>
        <strain evidence="9">RCC1871</strain>
    </source>
</reference>
<feature type="transmembrane region" description="Helical" evidence="8">
    <location>
        <begin position="419"/>
        <end position="438"/>
    </location>
</feature>
<dbReference type="InterPro" id="IPR036259">
    <property type="entry name" value="MFS_trans_sf"/>
</dbReference>